<evidence type="ECO:0000313" key="4">
    <source>
        <dbReference type="Proteomes" id="UP000053477"/>
    </source>
</evidence>
<name>A0A0H2R3Y5_9AGAM</name>
<evidence type="ECO:0000256" key="1">
    <source>
        <dbReference type="SAM" id="MobiDB-lite"/>
    </source>
</evidence>
<keyword evidence="2" id="KW-0812">Transmembrane</keyword>
<dbReference type="Proteomes" id="UP000053477">
    <property type="component" value="Unassembled WGS sequence"/>
</dbReference>
<feature type="compositionally biased region" description="Low complexity" evidence="1">
    <location>
        <begin position="221"/>
        <end position="245"/>
    </location>
</feature>
<feature type="compositionally biased region" description="Low complexity" evidence="1">
    <location>
        <begin position="144"/>
        <end position="166"/>
    </location>
</feature>
<dbReference type="InParanoid" id="A0A0H2R3Y5"/>
<feature type="region of interest" description="Disordered" evidence="1">
    <location>
        <begin position="112"/>
        <end position="166"/>
    </location>
</feature>
<accession>A0A0H2R3Y5</accession>
<dbReference type="AlphaFoldDB" id="A0A0H2R3Y5"/>
<keyword evidence="2" id="KW-1133">Transmembrane helix</keyword>
<evidence type="ECO:0000313" key="3">
    <source>
        <dbReference type="EMBL" id="KLO06047.1"/>
    </source>
</evidence>
<feature type="compositionally biased region" description="Pro residues" evidence="1">
    <location>
        <begin position="28"/>
        <end position="39"/>
    </location>
</feature>
<gene>
    <name evidence="3" type="ORF">SCHPADRAFT_946423</name>
</gene>
<proteinExistence type="predicted"/>
<keyword evidence="4" id="KW-1185">Reference proteome</keyword>
<organism evidence="3 4">
    <name type="scientific">Schizopora paradoxa</name>
    <dbReference type="NCBI Taxonomy" id="27342"/>
    <lineage>
        <taxon>Eukaryota</taxon>
        <taxon>Fungi</taxon>
        <taxon>Dikarya</taxon>
        <taxon>Basidiomycota</taxon>
        <taxon>Agaricomycotina</taxon>
        <taxon>Agaricomycetes</taxon>
        <taxon>Hymenochaetales</taxon>
        <taxon>Schizoporaceae</taxon>
        <taxon>Schizopora</taxon>
    </lineage>
</organism>
<keyword evidence="2" id="KW-0472">Membrane</keyword>
<reference evidence="3 4" key="1">
    <citation type="submission" date="2015-04" db="EMBL/GenBank/DDBJ databases">
        <title>Complete genome sequence of Schizopora paradoxa KUC8140, a cosmopolitan wood degrader in East Asia.</title>
        <authorList>
            <consortium name="DOE Joint Genome Institute"/>
            <person name="Min B."/>
            <person name="Park H."/>
            <person name="Jang Y."/>
            <person name="Kim J.-J."/>
            <person name="Kim K.H."/>
            <person name="Pangilinan J."/>
            <person name="Lipzen A."/>
            <person name="Riley R."/>
            <person name="Grigoriev I.V."/>
            <person name="Spatafora J.W."/>
            <person name="Choi I.-G."/>
        </authorList>
    </citation>
    <scope>NUCLEOTIDE SEQUENCE [LARGE SCALE GENOMIC DNA]</scope>
    <source>
        <strain evidence="3 4">KUC8140</strain>
    </source>
</reference>
<evidence type="ECO:0000256" key="2">
    <source>
        <dbReference type="SAM" id="Phobius"/>
    </source>
</evidence>
<feature type="region of interest" description="Disordered" evidence="1">
    <location>
        <begin position="1"/>
        <end position="57"/>
    </location>
</feature>
<feature type="region of interest" description="Disordered" evidence="1">
    <location>
        <begin position="299"/>
        <end position="318"/>
    </location>
</feature>
<sequence>MSNRDNAQRPPTAPPPDGTPPAGGLPGGLPPDVPPPGYTPPENGANVGGGEAGEEDFFNVPTGNGAIEGFAIISFMFFFRLSFFFARTFAQAADNMLEGDVHDAFSAYMQHRRRDGDGDGDGGPPSTTQGAPATAPAVQGAVASSSSNQNSQSNRPQAHASGSGTSGASLMFDAHFRRPAFALSQPTPLAPSLTPSHAIPFHATTSTNSSIDEAGAPTRNSQPPSAADPSATSSSSSSSGSSPEAPRGRPRAPAENAIAGPLSGEMPLGTAGFGANIGGGLDYGEAVNWAEVFAYEERIRRPPSPPPSTSSSDARRVDEYQEREEYEAAVEESIRRSHPYYRYRYESGYNDYLDPYVFNGYWHPRYNPYEDDEDFDALIEWAIAFEAEEAELEERRRKKIRAGKQRA</sequence>
<dbReference type="EMBL" id="KQ086243">
    <property type="protein sequence ID" value="KLO06047.1"/>
    <property type="molecule type" value="Genomic_DNA"/>
</dbReference>
<protein>
    <submittedName>
        <fullName evidence="3">Uncharacterized protein</fullName>
    </submittedName>
</protein>
<feature type="transmembrane region" description="Helical" evidence="2">
    <location>
        <begin position="66"/>
        <end position="86"/>
    </location>
</feature>
<feature type="region of interest" description="Disordered" evidence="1">
    <location>
        <begin position="187"/>
        <end position="263"/>
    </location>
</feature>